<keyword evidence="6" id="KW-0378">Hydrolase</keyword>
<dbReference type="FunFam" id="3.40.140.10:FF:000006">
    <property type="entry name" value="Cytidine deaminase"/>
    <property type="match status" value="2"/>
</dbReference>
<dbReference type="NCBIfam" id="NF006537">
    <property type="entry name" value="PRK09027.1"/>
    <property type="match status" value="2"/>
</dbReference>
<comment type="similarity">
    <text evidence="2">Belongs to the cytidine and deoxycytidylate deaminase family.</text>
</comment>
<dbReference type="InterPro" id="IPR050202">
    <property type="entry name" value="Cyt/Deoxycyt_deaminase"/>
</dbReference>
<dbReference type="GO" id="GO:0004126">
    <property type="term" value="F:cytidine deaminase activity"/>
    <property type="evidence" value="ECO:0007669"/>
    <property type="project" value="UniProtKB-EC"/>
</dbReference>
<evidence type="ECO:0000256" key="2">
    <source>
        <dbReference type="ARBA" id="ARBA00006576"/>
    </source>
</evidence>
<dbReference type="EMBL" id="LR881469">
    <property type="protein sequence ID" value="CAD5329454.1"/>
    <property type="molecule type" value="Genomic_DNA"/>
</dbReference>
<keyword evidence="7" id="KW-0862">Zinc</keyword>
<evidence type="ECO:0000313" key="10">
    <source>
        <dbReference type="Proteomes" id="UP000516314"/>
    </source>
</evidence>
<dbReference type="NCBIfam" id="TIGR01355">
    <property type="entry name" value="cyt_deam_dimer"/>
    <property type="match status" value="2"/>
</dbReference>
<sequence length="590" mass="64463">MAAQDKYKFVFTAKEAASEGVTEPIRLPKLIRKAMSLARGPISKYKVGAVGRASSGRVYLGVNVEFPGLPLHHSIHPEQFLVTNLALNSEKGLRQLAVAISSDCIEFGAPCGNCRQFLMETSNELDIKILLKSKHEAEGSFSSLKLLLPYRFTPDDVLPKGSPLLLEKRDNCLTLSGSTEEICSSDCSHLKCKALAAANNSFSPYTESPSGVALQDDEGKWYRGWYIESVAYSPSLGPVQAALVDFVARSRGKGFNKIVEAVLVEKNNARVSQERTAKMILDTIAAPNCDFKIQIKKMKFVYTPSEAAEEGVHGPSDLPKLIDKAMSLARAPVSTFKVGAVGLTSSGEVFLGVNVEFPNLPLHHTIHAEQFLVTNLALNSMKKLTHIAVSATGTIFGAPCGHCRQFYQEMRNAPEIEILIKRPKDGIDEFMSLKSLMPERFGPDSILPEDASLLLEQRDNSLVLSDPEEICSDPEDCSHTKCRALAAANKSYAPYSKCPSGVALICGGEVYKGWYIESVAYNPSLGPVEAALVDFVARGGGKEFNEITEVVLVEMKDVKVSQEATARTFLDKIAPKCDFKVLHCYKTNKN</sequence>
<evidence type="ECO:0000256" key="1">
    <source>
        <dbReference type="ARBA" id="ARBA00001947"/>
    </source>
</evidence>
<feature type="domain" description="CMP/dCMP-type deaminase" evidence="8">
    <location>
        <begin position="22"/>
        <end position="155"/>
    </location>
</feature>
<evidence type="ECO:0000259" key="8">
    <source>
        <dbReference type="PROSITE" id="PS51747"/>
    </source>
</evidence>
<proteinExistence type="inferred from homology"/>
<dbReference type="InterPro" id="IPR013171">
    <property type="entry name" value="Cyd/dCyd_deaminase_Zn-bd"/>
</dbReference>
<evidence type="ECO:0000256" key="3">
    <source>
        <dbReference type="ARBA" id="ARBA00011738"/>
    </source>
</evidence>
<organism evidence="9 10">
    <name type="scientific">Arabidopsis thaliana</name>
    <name type="common">Mouse-ear cress</name>
    <dbReference type="NCBI Taxonomy" id="3702"/>
    <lineage>
        <taxon>Eukaryota</taxon>
        <taxon>Viridiplantae</taxon>
        <taxon>Streptophyta</taxon>
        <taxon>Embryophyta</taxon>
        <taxon>Tracheophyta</taxon>
        <taxon>Spermatophyta</taxon>
        <taxon>Magnoliopsida</taxon>
        <taxon>eudicotyledons</taxon>
        <taxon>Gunneridae</taxon>
        <taxon>Pentapetalae</taxon>
        <taxon>rosids</taxon>
        <taxon>malvids</taxon>
        <taxon>Brassicales</taxon>
        <taxon>Brassicaceae</taxon>
        <taxon>Camelineae</taxon>
        <taxon>Arabidopsis</taxon>
    </lineage>
</organism>
<dbReference type="PANTHER" id="PTHR11644:SF2">
    <property type="entry name" value="CYTIDINE DEAMINASE"/>
    <property type="match status" value="1"/>
</dbReference>
<accession>A0A7G2F4M4</accession>
<comment type="cofactor">
    <cofactor evidence="1">
        <name>Zn(2+)</name>
        <dbReference type="ChEBI" id="CHEBI:29105"/>
    </cofactor>
</comment>
<dbReference type="GO" id="GO:0008270">
    <property type="term" value="F:zinc ion binding"/>
    <property type="evidence" value="ECO:0007669"/>
    <property type="project" value="InterPro"/>
</dbReference>
<dbReference type="Pfam" id="PF00383">
    <property type="entry name" value="dCMP_cyt_deam_1"/>
    <property type="match status" value="2"/>
</dbReference>
<evidence type="ECO:0000256" key="5">
    <source>
        <dbReference type="ARBA" id="ARBA00022723"/>
    </source>
</evidence>
<dbReference type="CDD" id="cd01283">
    <property type="entry name" value="cytidine_deaminase"/>
    <property type="match status" value="3"/>
</dbReference>
<name>A0A7G2F4M4_ARATH</name>
<dbReference type="FunFam" id="3.40.140.10:FF:000041">
    <property type="entry name" value="Cytidine deaminase"/>
    <property type="match status" value="2"/>
</dbReference>
<dbReference type="InterPro" id="IPR002125">
    <property type="entry name" value="CMP_dCMP_dom"/>
</dbReference>
<feature type="domain" description="CMP/dCMP-type deaminase" evidence="8">
    <location>
        <begin position="313"/>
        <end position="444"/>
    </location>
</feature>
<reference evidence="9 10" key="1">
    <citation type="submission" date="2020-09" db="EMBL/GenBank/DDBJ databases">
        <authorList>
            <person name="Ashkenazy H."/>
        </authorList>
    </citation>
    <scope>NUCLEOTIDE SEQUENCE [LARGE SCALE GENOMIC DNA]</scope>
    <source>
        <strain evidence="10">cv. Cdm-0</strain>
    </source>
</reference>
<comment type="subunit">
    <text evidence="3">Homodimer.</text>
</comment>
<feature type="domain" description="CMP/dCMP-type deaminase" evidence="8">
    <location>
        <begin position="475"/>
        <end position="590"/>
    </location>
</feature>
<dbReference type="EC" id="3.5.4.5" evidence="4"/>
<dbReference type="AlphaFoldDB" id="A0A7G2F4M4"/>
<keyword evidence="5" id="KW-0479">Metal-binding</keyword>
<dbReference type="GO" id="GO:0042803">
    <property type="term" value="F:protein homodimerization activity"/>
    <property type="evidence" value="ECO:0007669"/>
    <property type="project" value="UniProtKB-ARBA"/>
</dbReference>
<evidence type="ECO:0000313" key="9">
    <source>
        <dbReference type="EMBL" id="CAD5329454.1"/>
    </source>
</evidence>
<dbReference type="Proteomes" id="UP000516314">
    <property type="component" value="Chromosome 4"/>
</dbReference>
<gene>
    <name evidence="9" type="ORF">AT9943_LOCUS17045</name>
</gene>
<dbReference type="InterPro" id="IPR006263">
    <property type="entry name" value="Cyt_deam_dimer"/>
</dbReference>
<evidence type="ECO:0000256" key="6">
    <source>
        <dbReference type="ARBA" id="ARBA00022801"/>
    </source>
</evidence>
<evidence type="ECO:0000256" key="4">
    <source>
        <dbReference type="ARBA" id="ARBA00012783"/>
    </source>
</evidence>
<dbReference type="SUPFAM" id="SSF53927">
    <property type="entry name" value="Cytidine deaminase-like"/>
    <property type="match status" value="4"/>
</dbReference>
<dbReference type="GO" id="GO:0046135">
    <property type="term" value="P:pyrimidine nucleoside catabolic process"/>
    <property type="evidence" value="ECO:0007669"/>
    <property type="project" value="UniProtKB-ARBA"/>
</dbReference>
<dbReference type="PANTHER" id="PTHR11644">
    <property type="entry name" value="CYTIDINE DEAMINASE"/>
    <property type="match status" value="1"/>
</dbReference>
<protein>
    <recommendedName>
        <fullName evidence="4">cytidine deaminase</fullName>
        <ecNumber evidence="4">3.5.4.5</ecNumber>
    </recommendedName>
</protein>
<dbReference type="Pfam" id="PF08211">
    <property type="entry name" value="dCMP_cyt_deam_2"/>
    <property type="match status" value="2"/>
</dbReference>
<feature type="domain" description="CMP/dCMP-type deaminase" evidence="8">
    <location>
        <begin position="185"/>
        <end position="296"/>
    </location>
</feature>
<dbReference type="GO" id="GO:0005829">
    <property type="term" value="C:cytosol"/>
    <property type="evidence" value="ECO:0007669"/>
    <property type="project" value="UniProtKB-ARBA"/>
</dbReference>
<dbReference type="Gene3D" id="3.40.140.10">
    <property type="entry name" value="Cytidine Deaminase, domain 2"/>
    <property type="match status" value="4"/>
</dbReference>
<dbReference type="InterPro" id="IPR016193">
    <property type="entry name" value="Cytidine_deaminase-like"/>
</dbReference>
<evidence type="ECO:0000256" key="7">
    <source>
        <dbReference type="ARBA" id="ARBA00022833"/>
    </source>
</evidence>
<dbReference type="PROSITE" id="PS51747">
    <property type="entry name" value="CYT_DCMP_DEAMINASES_2"/>
    <property type="match status" value="4"/>
</dbReference>